<evidence type="ECO:0000259" key="8">
    <source>
        <dbReference type="PROSITE" id="PS50016"/>
    </source>
</evidence>
<evidence type="ECO:0000256" key="3">
    <source>
        <dbReference type="ARBA" id="ARBA00022771"/>
    </source>
</evidence>
<dbReference type="GeneID" id="25261756"/>
<feature type="compositionally biased region" description="Basic and acidic residues" evidence="7">
    <location>
        <begin position="319"/>
        <end position="343"/>
    </location>
</feature>
<feature type="region of interest" description="Disordered" evidence="7">
    <location>
        <begin position="258"/>
        <end position="282"/>
    </location>
</feature>
<comment type="caution">
    <text evidence="9">The sequence shown here is derived from an EMBL/GenBank/DDBJ whole genome shotgun (WGS) entry which is preliminary data.</text>
</comment>
<dbReference type="PROSITE" id="PS50016">
    <property type="entry name" value="ZF_PHD_2"/>
    <property type="match status" value="1"/>
</dbReference>
<evidence type="ECO:0000256" key="5">
    <source>
        <dbReference type="ARBA" id="ARBA00023242"/>
    </source>
</evidence>
<dbReference type="PANTHER" id="PTHR46174:SF1">
    <property type="entry name" value="CXXC-TYPE ZINC FINGER PROTEIN 1"/>
    <property type="match status" value="1"/>
</dbReference>
<evidence type="ECO:0000313" key="10">
    <source>
        <dbReference type="Proteomes" id="UP000027361"/>
    </source>
</evidence>
<dbReference type="Proteomes" id="UP000027361">
    <property type="component" value="Unassembled WGS sequence"/>
</dbReference>
<comment type="subcellular location">
    <subcellularLocation>
        <location evidence="1">Nucleus</location>
    </subcellularLocation>
</comment>
<feature type="region of interest" description="Disordered" evidence="7">
    <location>
        <begin position="1114"/>
        <end position="1146"/>
    </location>
</feature>
<evidence type="ECO:0000256" key="1">
    <source>
        <dbReference type="ARBA" id="ARBA00004123"/>
    </source>
</evidence>
<feature type="region of interest" description="Disordered" evidence="7">
    <location>
        <begin position="844"/>
        <end position="880"/>
    </location>
</feature>
<evidence type="ECO:0000256" key="4">
    <source>
        <dbReference type="ARBA" id="ARBA00022833"/>
    </source>
</evidence>
<keyword evidence="10" id="KW-1185">Reference proteome</keyword>
<evidence type="ECO:0000256" key="2">
    <source>
        <dbReference type="ARBA" id="ARBA00022723"/>
    </source>
</evidence>
<feature type="region of interest" description="Disordered" evidence="7">
    <location>
        <begin position="500"/>
        <end position="538"/>
    </location>
</feature>
<feature type="region of interest" description="Disordered" evidence="7">
    <location>
        <begin position="1302"/>
        <end position="1360"/>
    </location>
</feature>
<feature type="region of interest" description="Disordered" evidence="7">
    <location>
        <begin position="1184"/>
        <end position="1211"/>
    </location>
</feature>
<feature type="domain" description="PHD-type" evidence="8">
    <location>
        <begin position="901"/>
        <end position="950"/>
    </location>
</feature>
<keyword evidence="2" id="KW-0479">Metal-binding</keyword>
<dbReference type="Gene3D" id="3.30.40.10">
    <property type="entry name" value="Zinc/RING finger domain, C3HC4 (zinc finger)"/>
    <property type="match status" value="1"/>
</dbReference>
<feature type="compositionally biased region" description="Basic and acidic residues" evidence="7">
    <location>
        <begin position="1319"/>
        <end position="1328"/>
    </location>
</feature>
<dbReference type="InterPro" id="IPR001965">
    <property type="entry name" value="Znf_PHD"/>
</dbReference>
<keyword evidence="5" id="KW-0539">Nucleus</keyword>
<gene>
    <name evidence="9" type="ORF">K437DRAFT_163321</name>
</gene>
<dbReference type="EMBL" id="JMSN01000007">
    <property type="protein sequence ID" value="KDN52742.1"/>
    <property type="molecule type" value="Genomic_DNA"/>
</dbReference>
<feature type="compositionally biased region" description="Low complexity" evidence="7">
    <location>
        <begin position="505"/>
        <end position="528"/>
    </location>
</feature>
<feature type="compositionally biased region" description="Low complexity" evidence="7">
    <location>
        <begin position="755"/>
        <end position="771"/>
    </location>
</feature>
<dbReference type="SUPFAM" id="SSF57903">
    <property type="entry name" value="FYVE/PHD zinc finger"/>
    <property type="match status" value="1"/>
</dbReference>
<feature type="compositionally biased region" description="Basic residues" evidence="7">
    <location>
        <begin position="857"/>
        <end position="876"/>
    </location>
</feature>
<reference evidence="9 10" key="1">
    <citation type="submission" date="2014-05" db="EMBL/GenBank/DDBJ databases">
        <title>Draft genome sequence of a rare smut relative, Tilletiaria anomala UBC 951.</title>
        <authorList>
            <consortium name="DOE Joint Genome Institute"/>
            <person name="Toome M."/>
            <person name="Kuo A."/>
            <person name="Henrissat B."/>
            <person name="Lipzen A."/>
            <person name="Tritt A."/>
            <person name="Yoshinaga Y."/>
            <person name="Zane M."/>
            <person name="Barry K."/>
            <person name="Grigoriev I.V."/>
            <person name="Spatafora J.W."/>
            <person name="Aimea M.C."/>
        </authorList>
    </citation>
    <scope>NUCLEOTIDE SEQUENCE [LARGE SCALE GENOMIC DNA]</scope>
    <source>
        <strain evidence="9 10">UBC 951</strain>
    </source>
</reference>
<feature type="compositionally biased region" description="Polar residues" evidence="7">
    <location>
        <begin position="1329"/>
        <end position="1340"/>
    </location>
</feature>
<proteinExistence type="predicted"/>
<organism evidence="9 10">
    <name type="scientific">Tilletiaria anomala (strain ATCC 24038 / CBS 436.72 / UBC 951)</name>
    <dbReference type="NCBI Taxonomy" id="1037660"/>
    <lineage>
        <taxon>Eukaryota</taxon>
        <taxon>Fungi</taxon>
        <taxon>Dikarya</taxon>
        <taxon>Basidiomycota</taxon>
        <taxon>Ustilaginomycotina</taxon>
        <taxon>Exobasidiomycetes</taxon>
        <taxon>Georgefischeriales</taxon>
        <taxon>Tilletiariaceae</taxon>
        <taxon>Tilletiaria</taxon>
    </lineage>
</organism>
<dbReference type="PANTHER" id="PTHR46174">
    <property type="entry name" value="CXXC-TYPE ZINC FINGER PROTEIN 1"/>
    <property type="match status" value="1"/>
</dbReference>
<dbReference type="STRING" id="1037660.A0A066WFJ1"/>
<feature type="region of interest" description="Disordered" evidence="7">
    <location>
        <begin position="318"/>
        <end position="343"/>
    </location>
</feature>
<feature type="compositionally biased region" description="Low complexity" evidence="7">
    <location>
        <begin position="17"/>
        <end position="47"/>
    </location>
</feature>
<dbReference type="CDD" id="cd15522">
    <property type="entry name" value="PHD_TAF3"/>
    <property type="match status" value="1"/>
</dbReference>
<feature type="compositionally biased region" description="Polar residues" evidence="7">
    <location>
        <begin position="1306"/>
        <end position="1318"/>
    </location>
</feature>
<feature type="compositionally biased region" description="Basic and acidic residues" evidence="7">
    <location>
        <begin position="143"/>
        <end position="152"/>
    </location>
</feature>
<keyword evidence="4" id="KW-0862">Zinc</keyword>
<feature type="compositionally biased region" description="Acidic residues" evidence="7">
    <location>
        <begin position="723"/>
        <end position="737"/>
    </location>
</feature>
<dbReference type="InterPro" id="IPR013083">
    <property type="entry name" value="Znf_RING/FYVE/PHD"/>
</dbReference>
<dbReference type="OrthoDB" id="436852at2759"/>
<dbReference type="InParanoid" id="A0A066WFJ1"/>
<keyword evidence="3 6" id="KW-0863">Zinc-finger</keyword>
<dbReference type="GO" id="GO:0008270">
    <property type="term" value="F:zinc ion binding"/>
    <property type="evidence" value="ECO:0007669"/>
    <property type="project" value="UniProtKB-KW"/>
</dbReference>
<feature type="compositionally biased region" description="Low complexity" evidence="7">
    <location>
        <begin position="258"/>
        <end position="278"/>
    </location>
</feature>
<feature type="region of interest" description="Disordered" evidence="7">
    <location>
        <begin position="1"/>
        <end position="154"/>
    </location>
</feature>
<dbReference type="InterPro" id="IPR011011">
    <property type="entry name" value="Znf_FYVE_PHD"/>
</dbReference>
<feature type="region of interest" description="Disordered" evidence="7">
    <location>
        <begin position="167"/>
        <end position="225"/>
    </location>
</feature>
<dbReference type="InterPro" id="IPR019787">
    <property type="entry name" value="Znf_PHD-finger"/>
</dbReference>
<dbReference type="GO" id="GO:0048188">
    <property type="term" value="C:Set1C/COMPASS complex"/>
    <property type="evidence" value="ECO:0007669"/>
    <property type="project" value="InterPro"/>
</dbReference>
<dbReference type="InterPro" id="IPR019786">
    <property type="entry name" value="Zinc_finger_PHD-type_CS"/>
</dbReference>
<feature type="compositionally biased region" description="Basic residues" evidence="7">
    <location>
        <begin position="133"/>
        <end position="142"/>
    </location>
</feature>
<feature type="region of interest" description="Disordered" evidence="7">
    <location>
        <begin position="745"/>
        <end position="802"/>
    </location>
</feature>
<dbReference type="SMART" id="SM00249">
    <property type="entry name" value="PHD"/>
    <property type="match status" value="1"/>
</dbReference>
<dbReference type="RefSeq" id="XP_013245581.1">
    <property type="nucleotide sequence ID" value="XM_013390127.1"/>
</dbReference>
<evidence type="ECO:0000313" key="9">
    <source>
        <dbReference type="EMBL" id="KDN52742.1"/>
    </source>
</evidence>
<name>A0A066WFJ1_TILAU</name>
<evidence type="ECO:0000256" key="7">
    <source>
        <dbReference type="SAM" id="MobiDB-lite"/>
    </source>
</evidence>
<evidence type="ECO:0000256" key="6">
    <source>
        <dbReference type="PROSITE-ProRule" id="PRU00146"/>
    </source>
</evidence>
<protein>
    <recommendedName>
        <fullName evidence="8">PHD-type domain-containing protein</fullName>
    </recommendedName>
</protein>
<dbReference type="PROSITE" id="PS01359">
    <property type="entry name" value="ZF_PHD_1"/>
    <property type="match status" value="1"/>
</dbReference>
<dbReference type="Pfam" id="PF00628">
    <property type="entry name" value="PHD"/>
    <property type="match status" value="1"/>
</dbReference>
<accession>A0A066WFJ1</accession>
<dbReference type="InterPro" id="IPR037869">
    <property type="entry name" value="Spp1/CFP1"/>
</dbReference>
<feature type="compositionally biased region" description="Polar residues" evidence="7">
    <location>
        <begin position="1189"/>
        <end position="1204"/>
    </location>
</feature>
<dbReference type="GO" id="GO:0045893">
    <property type="term" value="P:positive regulation of DNA-templated transcription"/>
    <property type="evidence" value="ECO:0007669"/>
    <property type="project" value="TreeGrafter"/>
</dbReference>
<feature type="region of interest" description="Disordered" evidence="7">
    <location>
        <begin position="721"/>
        <end position="740"/>
    </location>
</feature>
<sequence>MQATQHPKSLVAGQGHSGSIATPPPSGASSTPSSSQQQQRRTIYSYQPALNMPPSTPPHSLESVASSTSGTISSRRRREMGPRAGDITAAVTPSYGPFLATPASISAAETDVSPFAPSTSSSDAGAMTDGRHRSGNAKSRRRAEKDVLDTPRKGRRIANVHLGWGTPLLPSSDRLVQPLNNTPGSVEDLLGAEGDQEYSSQALPRTPKPMPKRRSKKSAAVALEGSSSRHSAATLVPAKFYTGSSDLSFFSPAAAASRGMSSARPSHPSHHPQQQPSKHSQRILTKATLHDLRGWATALSLQQAPDASALAYLAASGEGRGEHELEHEDRQSHEDRRGGESDARFAYDERYMQRRERCAHHPHSYSYLHNEVEANDLLEEYLVGFKTDSSPPTSVAVVSAGLGAGMPLLSSSNGNATRTAFQGWPDRDSDSALSLDSFASASFSAPGLLAARSGVTDGARTKMVAMHIEGVGRVAVARAVAPAVSSAAAAAALASSSSCHANIDSTSSSTSSMDTSASTTESASTALTQPATTSAGADSTCGATTFASAAARCAPASASTTMSGPSPSLSIASQFPASECGSPSVVRARHVGRGGACAGMRAMTMINGLTHSALADAAGELSDRTERHVSLLGSIIARTQRQQSRSQQQSTMLSSASAAAGAAAAAFKPRLAHHLSPLQARLPALDWPDSPCGPWSAAIEHANARRLERLQIVKMWLASHSDEGDEGGDEAEDEEADHEAVLQRQHLPRQRSHSDPSSASASAVAVPDDSSLSTSQQAVSDRLHVVPHHRTRGASGDRLRHPMISKALADRARKAAIREAEAAAIAAQSVAALPSSAAASAKTGASSVIRAGEGKQAKSKGKGKGKGSKRVSKRKRIDSDERYMALSTPLPLSRHDASAAFVGCFCGLNEETAPMVQCDTCERWYHMPCVGFKDTDNPDEQWHCHGCVVRTSAKTTPLSSAYSGGLASINTPSILRSHRFAINQMSQRSGEPVFAQPTNSPIAARSDGLASALALAPSPPILSSARHGASRNSAAAGRARAERFGWQLHEPGSPLERKSVHSASHSCMSTGLLAAPVSSRVPTDVTCTHQQDPVVAVADAHAIPNALAAGLQRSDWNSPMRTSSRNADSSLQFGFASTPSRGSTRGSAHSAFAAAARPVLDSSDDELVTDAVVDDIFSTPSRLDHGSVWPSSVTPRAAAQTPSRSARLRENSHGWGLPGALSTPSRDFLGGVFSTEHSAYSIGMPSLVYSSGGLDQRDVGDKMDPQNRAWLLQSPSSSTRAARARGVSNGFYGSSLLRTPELHNRTLGSPTAPSVSSVRDTHHERESSNIRTDLFSSSPLIKTPRGDDERRYPGGALSSLSGIQIPASSKKLARIAGMDRDSDKEGLGEPMGLGIGIDLDDDVFKWKD</sequence>
<dbReference type="HOGENOM" id="CLU_253851_0_0_1"/>